<protein>
    <recommendedName>
        <fullName evidence="10">Reverse transcriptase domain-containing protein</fullName>
    </recommendedName>
</protein>
<evidence type="ECO:0000256" key="3">
    <source>
        <dbReference type="ARBA" id="ARBA00022695"/>
    </source>
</evidence>
<keyword evidence="7" id="KW-0378">Hydrolase</keyword>
<dbReference type="EnsemblMetazoa" id="CLYHEMT021664.1">
    <property type="protein sequence ID" value="CLYHEMP021664.1"/>
    <property type="gene ID" value="CLYHEMG021664"/>
</dbReference>
<evidence type="ECO:0000256" key="6">
    <source>
        <dbReference type="ARBA" id="ARBA00022759"/>
    </source>
</evidence>
<feature type="domain" description="Reverse transcriptase" evidence="10">
    <location>
        <begin position="6"/>
        <end position="189"/>
    </location>
</feature>
<dbReference type="AlphaFoldDB" id="A0A7M5XDE8"/>
<evidence type="ECO:0000256" key="2">
    <source>
        <dbReference type="ARBA" id="ARBA00022679"/>
    </source>
</evidence>
<dbReference type="PANTHER" id="PTHR33064">
    <property type="entry name" value="POL PROTEIN"/>
    <property type="match status" value="1"/>
</dbReference>
<dbReference type="Gene3D" id="3.10.10.10">
    <property type="entry name" value="HIV Type 1 Reverse Transcriptase, subunit A, domain 1"/>
    <property type="match status" value="1"/>
</dbReference>
<keyword evidence="1" id="KW-0645">Protease</keyword>
<evidence type="ECO:0000259" key="10">
    <source>
        <dbReference type="PROSITE" id="PS50878"/>
    </source>
</evidence>
<proteinExistence type="predicted"/>
<dbReference type="InterPro" id="IPR041373">
    <property type="entry name" value="RT_RNaseH"/>
</dbReference>
<keyword evidence="6" id="KW-0255">Endonuclease</keyword>
<organism evidence="11 12">
    <name type="scientific">Clytia hemisphaerica</name>
    <dbReference type="NCBI Taxonomy" id="252671"/>
    <lineage>
        <taxon>Eukaryota</taxon>
        <taxon>Metazoa</taxon>
        <taxon>Cnidaria</taxon>
        <taxon>Hydrozoa</taxon>
        <taxon>Hydroidolina</taxon>
        <taxon>Leptothecata</taxon>
        <taxon>Obeliida</taxon>
        <taxon>Clytiidae</taxon>
        <taxon>Clytia</taxon>
    </lineage>
</organism>
<feature type="region of interest" description="Disordered" evidence="9">
    <location>
        <begin position="1"/>
        <end position="21"/>
    </location>
</feature>
<dbReference type="GO" id="GO:0004519">
    <property type="term" value="F:endonuclease activity"/>
    <property type="evidence" value="ECO:0007669"/>
    <property type="project" value="UniProtKB-KW"/>
</dbReference>
<evidence type="ECO:0000256" key="4">
    <source>
        <dbReference type="ARBA" id="ARBA00022722"/>
    </source>
</evidence>
<evidence type="ECO:0000256" key="7">
    <source>
        <dbReference type="ARBA" id="ARBA00022801"/>
    </source>
</evidence>
<dbReference type="GO" id="GO:0004190">
    <property type="term" value="F:aspartic-type endopeptidase activity"/>
    <property type="evidence" value="ECO:0007669"/>
    <property type="project" value="UniProtKB-KW"/>
</dbReference>
<dbReference type="InterPro" id="IPR043128">
    <property type="entry name" value="Rev_trsase/Diguanyl_cyclase"/>
</dbReference>
<evidence type="ECO:0000313" key="11">
    <source>
        <dbReference type="EnsemblMetazoa" id="CLYHEMP021664.1"/>
    </source>
</evidence>
<evidence type="ECO:0000256" key="5">
    <source>
        <dbReference type="ARBA" id="ARBA00022750"/>
    </source>
</evidence>
<keyword evidence="5" id="KW-0064">Aspartyl protease</keyword>
<evidence type="ECO:0000256" key="1">
    <source>
        <dbReference type="ARBA" id="ARBA00022670"/>
    </source>
</evidence>
<dbReference type="PANTHER" id="PTHR33064:SF37">
    <property type="entry name" value="RIBONUCLEASE H"/>
    <property type="match status" value="1"/>
</dbReference>
<dbReference type="Pfam" id="PF00078">
    <property type="entry name" value="RVT_1"/>
    <property type="match status" value="1"/>
</dbReference>
<dbReference type="Proteomes" id="UP000594262">
    <property type="component" value="Unplaced"/>
</dbReference>
<reference evidence="11" key="1">
    <citation type="submission" date="2021-01" db="UniProtKB">
        <authorList>
            <consortium name="EnsemblMetazoa"/>
        </authorList>
    </citation>
    <scope>IDENTIFICATION</scope>
</reference>
<dbReference type="CDD" id="cd01647">
    <property type="entry name" value="RT_LTR"/>
    <property type="match status" value="1"/>
</dbReference>
<keyword evidence="2" id="KW-0808">Transferase</keyword>
<dbReference type="Gene3D" id="3.30.70.270">
    <property type="match status" value="1"/>
</dbReference>
<keyword evidence="8" id="KW-0695">RNA-directed DNA polymerase</keyword>
<dbReference type="GO" id="GO:0006508">
    <property type="term" value="P:proteolysis"/>
    <property type="evidence" value="ECO:0007669"/>
    <property type="project" value="UniProtKB-KW"/>
</dbReference>
<dbReference type="InterPro" id="IPR000477">
    <property type="entry name" value="RT_dom"/>
</dbReference>
<dbReference type="PROSITE" id="PS50878">
    <property type="entry name" value="RT_POL"/>
    <property type="match status" value="1"/>
</dbReference>
<dbReference type="InterPro" id="IPR051320">
    <property type="entry name" value="Viral_Replic_Matur_Polypro"/>
</dbReference>
<dbReference type="GO" id="GO:0003964">
    <property type="term" value="F:RNA-directed DNA polymerase activity"/>
    <property type="evidence" value="ECO:0007669"/>
    <property type="project" value="UniProtKB-KW"/>
</dbReference>
<evidence type="ECO:0000256" key="8">
    <source>
        <dbReference type="ARBA" id="ARBA00022918"/>
    </source>
</evidence>
<dbReference type="OrthoDB" id="420169at2759"/>
<dbReference type="SUPFAM" id="SSF56672">
    <property type="entry name" value="DNA/RNA polymerases"/>
    <property type="match status" value="1"/>
</dbReference>
<keyword evidence="3" id="KW-0548">Nucleotidyltransferase</keyword>
<accession>A0A7M5XDE8</accession>
<sequence length="809" mass="92487">MLKKMVNEKQIKTSQSQRASPIVMVKKPDRKDENGDQLYRLTTNFKELNKCIKDEIHPIPKIRQVLDKLLGKKVFTVIDLKDGFHQLKLDEESQELCALITPIGVYQYLRMPMGIKVAPSIFQREIAKILEDTPGELYIDDIILGADSIESLYEQTNEVLETLAKRKIVITPSKCHFGMTKVKYLGYQITPNGVRIDPQTIDNIEDKIFKTITAVLKDENKSVKDLVKSTVGIVQYYSQFCPMMADKLVQLTDKLRKNGDGMFRNEDLAKIKEIIYEFRASGAIAPADPSLPTIVATDASNRAIGFIATQDQDGEPKIIDMASAKINNGLAKRLTSYQIDETKLDSAFSRELFAIDFAMTRLQDRVRLSKVTVLTDHKAITDILKRNWGQWMVGKNGTIMEKIRISNVTVEWIPRKDNIIANALAKWRKPDDQYTQRDRLADLKPQVTRYHLPKDRQYVKDCQAYLETKKQAEDGLKLKLGDKVRHTTAATRAYNVEAKKTRPPKLTYTNYRGPNRFAMLHLLTTCLAMITFMPTSNAYQIIYPHQLHAESLDLATPVKLCTLSKNDSNTTEILTFGQVHIPVKEPRVVVIPKITKMTIQDVDIECSDPNYYWSGIMSPTSPTPTTMINATKTSRLLISIKRSRTDLITIAELQFRKHNKMYTTKITLDKGTTVTKRIKISEDIPDSTIPTVNNIHHQNDSGTQIQTPYEMKLQHDYLEGNLMMTTQLKAKKQTKPTIHADISRNKINPNDLLYECDSKPFKVNLRTSRKIKAQTFTLPSSTYIVKFYIVLPKKINRQKNHLSKNQVQF</sequence>
<dbReference type="InterPro" id="IPR043502">
    <property type="entry name" value="DNA/RNA_pol_sf"/>
</dbReference>
<feature type="compositionally biased region" description="Basic and acidic residues" evidence="9">
    <location>
        <begin position="1"/>
        <end position="11"/>
    </location>
</feature>
<evidence type="ECO:0000313" key="12">
    <source>
        <dbReference type="Proteomes" id="UP000594262"/>
    </source>
</evidence>
<evidence type="ECO:0000256" key="9">
    <source>
        <dbReference type="SAM" id="MobiDB-lite"/>
    </source>
</evidence>
<keyword evidence="4" id="KW-0540">Nuclease</keyword>
<keyword evidence="12" id="KW-1185">Reference proteome</keyword>
<name>A0A7M5XDE8_9CNID</name>
<dbReference type="Pfam" id="PF17917">
    <property type="entry name" value="RT_RNaseH"/>
    <property type="match status" value="1"/>
</dbReference>